<evidence type="ECO:0000256" key="3">
    <source>
        <dbReference type="ARBA" id="ARBA00022452"/>
    </source>
</evidence>
<name>A0A5C4RN48_9GAMM</name>
<dbReference type="RefSeq" id="WP_139450281.1">
    <property type="nucleotide sequence ID" value="NZ_SMDR01000005.1"/>
</dbReference>
<dbReference type="InterPro" id="IPR000531">
    <property type="entry name" value="Beta-barrel_TonB"/>
</dbReference>
<sequence>MTHSKLRDAIRLALLPTAFAGLAAPGLVSAQEADAEETTTLDQIEVTGSRIKRADIEGALPVTVITRQQLDVSGDISVSEYLRDTTFNSFGSFRPQSGSAAQAAAQVSLRGLGASRTLVLIDGRRAPVSPATGSGQDLNSIPLAAVERIEILSDGASAIYGSDAIAGVINVITRKDFNGVQLSVGSSNPKRDGGETEEGSVIFGISGERGSLLAGASFSNRGIVFARDREWSRTGASTYSNNFTNPDGTFFTAPSGPTAGTSVVPGGCAEPAFSVVGNRCFYDFGLVAADEAEIRQDGFFARGSYDISDNWTMYMNTSVNRVFSFGRYAPSLAEAFVPAASPNNPFGQDLFVRHRFASLGTRDDTVDSNAYDLLLGLQGRMGVVDLDVGMRRNEFKAFTTGRNYVVIPIAEQYIADGTYDIFNPSGNSATTLNAMKATIGRESATLNEEIFAVASMDMFELPGGTSSIAVGAEYRSEDYYDQYDSLSEAGVIGGSAGNSAAGGRKIRAAYFEALFPIWSSFEATLAGRYDKYSDYGADFSPKVAFRWQPLDSLTIRGSYGEGFAAPPIPILSAQPSSSADFVTDPQTCVAFGLTSQCTDPVTGDTVTPQVTAWTIANPSLESETSKQLSLGVAWDATEWLNLSLDYYRIEIDNLIAAISTDTIIACLDDPTLGGCPPGLSTLPTTTSTGLPVSQAVPNPQLGLGLARDPATGLILYVQRGFANQGDLETSGYDLNVRTNFELGNAGTLRNQLQVSWVKEYSFNGGDNLVGIERTPEFRASLQNIYSVGDFSFAWNINHIDSTGSRNALRATPDPALSLTLPSWTTHDLQISWNAPWNGIFVVGVNNIADKDPVLDPLDPTGRGYDFNLYDGYGRVPYVRYTQSF</sequence>
<dbReference type="Proteomes" id="UP000305760">
    <property type="component" value="Unassembled WGS sequence"/>
</dbReference>
<evidence type="ECO:0000256" key="6">
    <source>
        <dbReference type="ARBA" id="ARBA00023136"/>
    </source>
</evidence>
<dbReference type="InterPro" id="IPR036942">
    <property type="entry name" value="Beta-barrel_TonB_sf"/>
</dbReference>
<dbReference type="Gene3D" id="2.170.130.10">
    <property type="entry name" value="TonB-dependent receptor, plug domain"/>
    <property type="match status" value="1"/>
</dbReference>
<organism evidence="13 14">
    <name type="scientific">Arenimonas terrae</name>
    <dbReference type="NCBI Taxonomy" id="2546226"/>
    <lineage>
        <taxon>Bacteria</taxon>
        <taxon>Pseudomonadati</taxon>
        <taxon>Pseudomonadota</taxon>
        <taxon>Gammaproteobacteria</taxon>
        <taxon>Lysobacterales</taxon>
        <taxon>Lysobacteraceae</taxon>
        <taxon>Arenimonas</taxon>
    </lineage>
</organism>
<feature type="signal peptide" evidence="10">
    <location>
        <begin position="1"/>
        <end position="23"/>
    </location>
</feature>
<dbReference type="InterPro" id="IPR037066">
    <property type="entry name" value="Plug_dom_sf"/>
</dbReference>
<dbReference type="Pfam" id="PF00593">
    <property type="entry name" value="TonB_dep_Rec_b-barrel"/>
    <property type="match status" value="1"/>
</dbReference>
<gene>
    <name evidence="13" type="ORF">E1B00_14955</name>
</gene>
<dbReference type="PANTHER" id="PTHR47234:SF2">
    <property type="entry name" value="TONB-DEPENDENT RECEPTOR"/>
    <property type="match status" value="1"/>
</dbReference>
<keyword evidence="10" id="KW-0732">Signal</keyword>
<dbReference type="EMBL" id="SMDR01000005">
    <property type="protein sequence ID" value="TNJ32696.1"/>
    <property type="molecule type" value="Genomic_DNA"/>
</dbReference>
<dbReference type="CDD" id="cd01347">
    <property type="entry name" value="ligand_gated_channel"/>
    <property type="match status" value="1"/>
</dbReference>
<keyword evidence="14" id="KW-1185">Reference proteome</keyword>
<accession>A0A5C4RN48</accession>
<dbReference type="Gene3D" id="2.40.170.20">
    <property type="entry name" value="TonB-dependent receptor, beta-barrel domain"/>
    <property type="match status" value="1"/>
</dbReference>
<keyword evidence="3 8" id="KW-1134">Transmembrane beta strand</keyword>
<evidence type="ECO:0000256" key="7">
    <source>
        <dbReference type="ARBA" id="ARBA00023237"/>
    </source>
</evidence>
<keyword evidence="6 8" id="KW-0472">Membrane</keyword>
<keyword evidence="13" id="KW-0675">Receptor</keyword>
<evidence type="ECO:0000259" key="11">
    <source>
        <dbReference type="Pfam" id="PF00593"/>
    </source>
</evidence>
<feature type="domain" description="TonB-dependent receptor-like beta-barrel" evidence="11">
    <location>
        <begin position="375"/>
        <end position="847"/>
    </location>
</feature>
<proteinExistence type="inferred from homology"/>
<dbReference type="InterPro" id="IPR012910">
    <property type="entry name" value="Plug_dom"/>
</dbReference>
<evidence type="ECO:0000256" key="9">
    <source>
        <dbReference type="RuleBase" id="RU003357"/>
    </source>
</evidence>
<evidence type="ECO:0000313" key="13">
    <source>
        <dbReference type="EMBL" id="TNJ32696.1"/>
    </source>
</evidence>
<comment type="caution">
    <text evidence="13">The sequence shown here is derived from an EMBL/GenBank/DDBJ whole genome shotgun (WGS) entry which is preliminary data.</text>
</comment>
<dbReference type="PROSITE" id="PS52016">
    <property type="entry name" value="TONB_DEPENDENT_REC_3"/>
    <property type="match status" value="1"/>
</dbReference>
<keyword evidence="4 8" id="KW-0812">Transmembrane</keyword>
<keyword evidence="5 9" id="KW-0798">TonB box</keyword>
<dbReference type="AlphaFoldDB" id="A0A5C4RN48"/>
<dbReference type="GO" id="GO:0009279">
    <property type="term" value="C:cell outer membrane"/>
    <property type="evidence" value="ECO:0007669"/>
    <property type="project" value="UniProtKB-SubCell"/>
</dbReference>
<evidence type="ECO:0000256" key="4">
    <source>
        <dbReference type="ARBA" id="ARBA00022692"/>
    </source>
</evidence>
<keyword evidence="2 8" id="KW-0813">Transport</keyword>
<dbReference type="Pfam" id="PF07715">
    <property type="entry name" value="Plug"/>
    <property type="match status" value="1"/>
</dbReference>
<feature type="chain" id="PRO_5022914546" evidence="10">
    <location>
        <begin position="24"/>
        <end position="884"/>
    </location>
</feature>
<protein>
    <submittedName>
        <fullName evidence="13">TonB-dependent receptor</fullName>
    </submittedName>
</protein>
<evidence type="ECO:0000256" key="8">
    <source>
        <dbReference type="PROSITE-ProRule" id="PRU01360"/>
    </source>
</evidence>
<evidence type="ECO:0000256" key="5">
    <source>
        <dbReference type="ARBA" id="ARBA00023077"/>
    </source>
</evidence>
<evidence type="ECO:0000259" key="12">
    <source>
        <dbReference type="Pfam" id="PF07715"/>
    </source>
</evidence>
<dbReference type="SUPFAM" id="SSF56935">
    <property type="entry name" value="Porins"/>
    <property type="match status" value="1"/>
</dbReference>
<keyword evidence="7 8" id="KW-0998">Cell outer membrane</keyword>
<dbReference type="OrthoDB" id="6276154at2"/>
<reference evidence="13 14" key="1">
    <citation type="submission" date="2019-03" db="EMBL/GenBank/DDBJ databases">
        <title>Arenimonas daejeonensis sp. nov., isolated from compost.</title>
        <authorList>
            <person name="Jeon C.O."/>
        </authorList>
    </citation>
    <scope>NUCLEOTIDE SEQUENCE [LARGE SCALE GENOMIC DNA]</scope>
    <source>
        <strain evidence="13 14">R29</strain>
    </source>
</reference>
<feature type="domain" description="TonB-dependent receptor plug" evidence="12">
    <location>
        <begin position="60"/>
        <end position="168"/>
    </location>
</feature>
<evidence type="ECO:0000313" key="14">
    <source>
        <dbReference type="Proteomes" id="UP000305760"/>
    </source>
</evidence>
<dbReference type="PANTHER" id="PTHR47234">
    <property type="match status" value="1"/>
</dbReference>
<evidence type="ECO:0000256" key="10">
    <source>
        <dbReference type="SAM" id="SignalP"/>
    </source>
</evidence>
<comment type="similarity">
    <text evidence="8 9">Belongs to the TonB-dependent receptor family.</text>
</comment>
<evidence type="ECO:0000256" key="2">
    <source>
        <dbReference type="ARBA" id="ARBA00022448"/>
    </source>
</evidence>
<comment type="subcellular location">
    <subcellularLocation>
        <location evidence="1 8">Cell outer membrane</location>
        <topology evidence="1 8">Multi-pass membrane protein</topology>
    </subcellularLocation>
</comment>
<dbReference type="InterPro" id="IPR039426">
    <property type="entry name" value="TonB-dep_rcpt-like"/>
</dbReference>
<evidence type="ECO:0000256" key="1">
    <source>
        <dbReference type="ARBA" id="ARBA00004571"/>
    </source>
</evidence>